<dbReference type="EMBL" id="RCNT01000008">
    <property type="protein sequence ID" value="RMA41160.1"/>
    <property type="molecule type" value="Genomic_DNA"/>
</dbReference>
<protein>
    <submittedName>
        <fullName evidence="2">MarR family transcriptional regulator</fullName>
    </submittedName>
</protein>
<organism evidence="2 3">
    <name type="scientific">Rhodophyticola porphyridii</name>
    <dbReference type="NCBI Taxonomy" id="1852017"/>
    <lineage>
        <taxon>Bacteria</taxon>
        <taxon>Pseudomonadati</taxon>
        <taxon>Pseudomonadota</taxon>
        <taxon>Alphaproteobacteria</taxon>
        <taxon>Rhodobacterales</taxon>
        <taxon>Roseobacteraceae</taxon>
        <taxon>Rhodophyticola</taxon>
    </lineage>
</organism>
<dbReference type="PROSITE" id="PS50995">
    <property type="entry name" value="HTH_MARR_2"/>
    <property type="match status" value="1"/>
</dbReference>
<evidence type="ECO:0000313" key="2">
    <source>
        <dbReference type="EMBL" id="RMA41160.1"/>
    </source>
</evidence>
<dbReference type="SUPFAM" id="SSF46785">
    <property type="entry name" value="Winged helix' DNA-binding domain"/>
    <property type="match status" value="1"/>
</dbReference>
<dbReference type="OrthoDB" id="8906692at2"/>
<gene>
    <name evidence="2" type="ORF">D9R08_14975</name>
</gene>
<accession>A0A3L9YDZ5</accession>
<comment type="caution">
    <text evidence="2">The sequence shown here is derived from an EMBL/GenBank/DDBJ whole genome shotgun (WGS) entry which is preliminary data.</text>
</comment>
<proteinExistence type="predicted"/>
<dbReference type="InterPro" id="IPR036388">
    <property type="entry name" value="WH-like_DNA-bd_sf"/>
</dbReference>
<dbReference type="Pfam" id="PF12802">
    <property type="entry name" value="MarR_2"/>
    <property type="match status" value="1"/>
</dbReference>
<dbReference type="Gene3D" id="1.10.10.10">
    <property type="entry name" value="Winged helix-like DNA-binding domain superfamily/Winged helix DNA-binding domain"/>
    <property type="match status" value="1"/>
</dbReference>
<evidence type="ECO:0000313" key="3">
    <source>
        <dbReference type="Proteomes" id="UP000281343"/>
    </source>
</evidence>
<dbReference type="InterPro" id="IPR036390">
    <property type="entry name" value="WH_DNA-bd_sf"/>
</dbReference>
<dbReference type="PRINTS" id="PR00598">
    <property type="entry name" value="HTHMARR"/>
</dbReference>
<dbReference type="GO" id="GO:0006950">
    <property type="term" value="P:response to stress"/>
    <property type="evidence" value="ECO:0007669"/>
    <property type="project" value="TreeGrafter"/>
</dbReference>
<reference evidence="2 3" key="1">
    <citation type="submission" date="2018-10" db="EMBL/GenBank/DDBJ databases">
        <authorList>
            <person name="Jung H.S."/>
            <person name="Jeon C.O."/>
        </authorList>
    </citation>
    <scope>NUCLEOTIDE SEQUENCE [LARGE SCALE GENOMIC DNA]</scope>
    <source>
        <strain evidence="2 3">MA-7-27</strain>
    </source>
</reference>
<sequence length="145" mass="16640">MTQKATFDLEDFLPYLLTQAAEASSLEFQQHYKGRYGMLRTEWRVLFHLGRFGAMTAKEICARSGIHKTKVSRAVAALERKRYLSREVLETDRRLESLGLTPMGERVFADLLGAAQRFDSAMTAHFTDQEEAVLRRCLTRIARLP</sequence>
<dbReference type="SMART" id="SM00347">
    <property type="entry name" value="HTH_MARR"/>
    <property type="match status" value="1"/>
</dbReference>
<dbReference type="AlphaFoldDB" id="A0A3L9YDZ5"/>
<dbReference type="PANTHER" id="PTHR33164">
    <property type="entry name" value="TRANSCRIPTIONAL REGULATOR, MARR FAMILY"/>
    <property type="match status" value="1"/>
</dbReference>
<dbReference type="InterPro" id="IPR000835">
    <property type="entry name" value="HTH_MarR-typ"/>
</dbReference>
<keyword evidence="3" id="KW-1185">Reference proteome</keyword>
<dbReference type="PANTHER" id="PTHR33164:SF43">
    <property type="entry name" value="HTH-TYPE TRANSCRIPTIONAL REPRESSOR YETL"/>
    <property type="match status" value="1"/>
</dbReference>
<dbReference type="GO" id="GO:0003700">
    <property type="term" value="F:DNA-binding transcription factor activity"/>
    <property type="evidence" value="ECO:0007669"/>
    <property type="project" value="InterPro"/>
</dbReference>
<feature type="domain" description="HTH marR-type" evidence="1">
    <location>
        <begin position="10"/>
        <end position="143"/>
    </location>
</feature>
<dbReference type="InterPro" id="IPR039422">
    <property type="entry name" value="MarR/SlyA-like"/>
</dbReference>
<evidence type="ECO:0000259" key="1">
    <source>
        <dbReference type="PROSITE" id="PS50995"/>
    </source>
</evidence>
<name>A0A3L9YDZ5_9RHOB</name>
<dbReference type="RefSeq" id="WP_121898879.1">
    <property type="nucleotide sequence ID" value="NZ_RCNT01000008.1"/>
</dbReference>
<dbReference type="Proteomes" id="UP000281343">
    <property type="component" value="Unassembled WGS sequence"/>
</dbReference>